<comment type="caution">
    <text evidence="8">The sequence shown here is derived from an EMBL/GenBank/DDBJ whole genome shotgun (WGS) entry which is preliminary data.</text>
</comment>
<dbReference type="InterPro" id="IPR056792">
    <property type="entry name" value="PRC_RimM"/>
</dbReference>
<dbReference type="InterPro" id="IPR011033">
    <property type="entry name" value="PRC_barrel-like_sf"/>
</dbReference>
<name>A0A9D1V490_9FIRM</name>
<evidence type="ECO:0000256" key="3">
    <source>
        <dbReference type="ARBA" id="ARBA00022552"/>
    </source>
</evidence>
<dbReference type="Pfam" id="PF24986">
    <property type="entry name" value="PRC_RimM"/>
    <property type="match status" value="1"/>
</dbReference>
<dbReference type="SUPFAM" id="SSF50447">
    <property type="entry name" value="Translation proteins"/>
    <property type="match status" value="1"/>
</dbReference>
<feature type="domain" description="RimM N-terminal" evidence="6">
    <location>
        <begin position="11"/>
        <end position="86"/>
    </location>
</feature>
<keyword evidence="2 5" id="KW-0690">Ribosome biogenesis</keyword>
<proteinExistence type="inferred from homology"/>
<evidence type="ECO:0000256" key="5">
    <source>
        <dbReference type="HAMAP-Rule" id="MF_00014"/>
    </source>
</evidence>
<dbReference type="InterPro" id="IPR009000">
    <property type="entry name" value="Transl_B-barrel_sf"/>
</dbReference>
<dbReference type="PANTHER" id="PTHR33692">
    <property type="entry name" value="RIBOSOME MATURATION FACTOR RIMM"/>
    <property type="match status" value="1"/>
</dbReference>
<dbReference type="AlphaFoldDB" id="A0A9D1V490"/>
<dbReference type="GO" id="GO:0005840">
    <property type="term" value="C:ribosome"/>
    <property type="evidence" value="ECO:0007669"/>
    <property type="project" value="InterPro"/>
</dbReference>
<keyword evidence="3 5" id="KW-0698">rRNA processing</keyword>
<reference evidence="8" key="2">
    <citation type="submission" date="2021-04" db="EMBL/GenBank/DDBJ databases">
        <authorList>
            <person name="Gilroy R."/>
        </authorList>
    </citation>
    <scope>NUCLEOTIDE SEQUENCE</scope>
    <source>
        <strain evidence="8">2239</strain>
    </source>
</reference>
<dbReference type="InterPro" id="IPR002676">
    <property type="entry name" value="RimM_N"/>
</dbReference>
<comment type="domain">
    <text evidence="5">The PRC barrel domain binds ribosomal protein uS19.</text>
</comment>
<keyword evidence="1 5" id="KW-0963">Cytoplasm</keyword>
<dbReference type="NCBIfam" id="TIGR02273">
    <property type="entry name" value="16S_RimM"/>
    <property type="match status" value="1"/>
</dbReference>
<dbReference type="HAMAP" id="MF_00014">
    <property type="entry name" value="Ribosome_mat_RimM"/>
    <property type="match status" value="1"/>
</dbReference>
<evidence type="ECO:0000313" key="8">
    <source>
        <dbReference type="EMBL" id="HIX05856.1"/>
    </source>
</evidence>
<dbReference type="GO" id="GO:0043022">
    <property type="term" value="F:ribosome binding"/>
    <property type="evidence" value="ECO:0007669"/>
    <property type="project" value="InterPro"/>
</dbReference>
<comment type="similarity">
    <text evidence="5">Belongs to the RimM family.</text>
</comment>
<comment type="function">
    <text evidence="5">An accessory protein needed during the final step in the assembly of 30S ribosomal subunit, possibly for assembly of the head region. Essential for efficient processing of 16S rRNA. May be needed both before and after RbfA during the maturation of 16S rRNA. It has affinity for free ribosomal 30S subunits but not for 70S ribosomes.</text>
</comment>
<dbReference type="PANTHER" id="PTHR33692:SF1">
    <property type="entry name" value="RIBOSOME MATURATION FACTOR RIMM"/>
    <property type="match status" value="1"/>
</dbReference>
<organism evidence="8 9">
    <name type="scientific">Candidatus Allofournierella pullicola</name>
    <dbReference type="NCBI Taxonomy" id="2838596"/>
    <lineage>
        <taxon>Bacteria</taxon>
        <taxon>Bacillati</taxon>
        <taxon>Bacillota</taxon>
        <taxon>Clostridia</taxon>
        <taxon>Eubacteriales</taxon>
        <taxon>Oscillospiraceae</taxon>
        <taxon>Allofournierella</taxon>
    </lineage>
</organism>
<evidence type="ECO:0000256" key="2">
    <source>
        <dbReference type="ARBA" id="ARBA00022517"/>
    </source>
</evidence>
<evidence type="ECO:0000256" key="1">
    <source>
        <dbReference type="ARBA" id="ARBA00022490"/>
    </source>
</evidence>
<evidence type="ECO:0000259" key="6">
    <source>
        <dbReference type="Pfam" id="PF01782"/>
    </source>
</evidence>
<dbReference type="InterPro" id="IPR036976">
    <property type="entry name" value="RimM_N_sf"/>
</dbReference>
<sequence length="176" mass="19210">MQEYLEACKAVTTHGIAGEVKVELWCDSAAFLSGFSRLYRGPQGQNPIGLVKVRPHKNMALLTLEGVRDPETARELVGTVFYIARAEAKLPKGHYFKADLIGLPVVDAASGRVYGTITSVTHPAAQDIYTVRDENGAETLFPAVKPFLKQVDLENGRVLVEPIPGMFTEAENGDRP</sequence>
<dbReference type="GO" id="GO:0005737">
    <property type="term" value="C:cytoplasm"/>
    <property type="evidence" value="ECO:0007669"/>
    <property type="project" value="UniProtKB-SubCell"/>
</dbReference>
<feature type="domain" description="Ribosome maturation factor RimM PRC barrel" evidence="7">
    <location>
        <begin position="99"/>
        <end position="162"/>
    </location>
</feature>
<evidence type="ECO:0000259" key="7">
    <source>
        <dbReference type="Pfam" id="PF24986"/>
    </source>
</evidence>
<dbReference type="Gene3D" id="2.30.30.240">
    <property type="entry name" value="PRC-barrel domain"/>
    <property type="match status" value="1"/>
</dbReference>
<dbReference type="Pfam" id="PF01782">
    <property type="entry name" value="RimM"/>
    <property type="match status" value="1"/>
</dbReference>
<dbReference type="InterPro" id="IPR011961">
    <property type="entry name" value="RimM"/>
</dbReference>
<evidence type="ECO:0000313" key="9">
    <source>
        <dbReference type="Proteomes" id="UP000824193"/>
    </source>
</evidence>
<dbReference type="Proteomes" id="UP000824193">
    <property type="component" value="Unassembled WGS sequence"/>
</dbReference>
<dbReference type="GO" id="GO:0006364">
    <property type="term" value="P:rRNA processing"/>
    <property type="evidence" value="ECO:0007669"/>
    <property type="project" value="UniProtKB-UniRule"/>
</dbReference>
<evidence type="ECO:0000256" key="4">
    <source>
        <dbReference type="ARBA" id="ARBA00023186"/>
    </source>
</evidence>
<keyword evidence="4 5" id="KW-0143">Chaperone</keyword>
<dbReference type="EMBL" id="DXFW01000020">
    <property type="protein sequence ID" value="HIX05856.1"/>
    <property type="molecule type" value="Genomic_DNA"/>
</dbReference>
<dbReference type="GO" id="GO:0042274">
    <property type="term" value="P:ribosomal small subunit biogenesis"/>
    <property type="evidence" value="ECO:0007669"/>
    <property type="project" value="UniProtKB-UniRule"/>
</dbReference>
<reference evidence="8" key="1">
    <citation type="journal article" date="2021" name="PeerJ">
        <title>Extensive microbial diversity within the chicken gut microbiome revealed by metagenomics and culture.</title>
        <authorList>
            <person name="Gilroy R."/>
            <person name="Ravi A."/>
            <person name="Getino M."/>
            <person name="Pursley I."/>
            <person name="Horton D.L."/>
            <person name="Alikhan N.F."/>
            <person name="Baker D."/>
            <person name="Gharbi K."/>
            <person name="Hall N."/>
            <person name="Watson M."/>
            <person name="Adriaenssens E.M."/>
            <person name="Foster-Nyarko E."/>
            <person name="Jarju S."/>
            <person name="Secka A."/>
            <person name="Antonio M."/>
            <person name="Oren A."/>
            <person name="Chaudhuri R.R."/>
            <person name="La Ragione R."/>
            <person name="Hildebrand F."/>
            <person name="Pallen M.J."/>
        </authorList>
    </citation>
    <scope>NUCLEOTIDE SEQUENCE</scope>
    <source>
        <strain evidence="8">2239</strain>
    </source>
</reference>
<gene>
    <name evidence="5 8" type="primary">rimM</name>
    <name evidence="8" type="ORF">H9865_07115</name>
</gene>
<comment type="subunit">
    <text evidence="5">Binds ribosomal protein uS19.</text>
</comment>
<dbReference type="Gene3D" id="2.40.30.60">
    <property type="entry name" value="RimM"/>
    <property type="match status" value="1"/>
</dbReference>
<comment type="subcellular location">
    <subcellularLocation>
        <location evidence="5">Cytoplasm</location>
    </subcellularLocation>
</comment>
<dbReference type="SUPFAM" id="SSF50346">
    <property type="entry name" value="PRC-barrel domain"/>
    <property type="match status" value="1"/>
</dbReference>
<accession>A0A9D1V490</accession>
<protein>
    <recommendedName>
        <fullName evidence="5">Ribosome maturation factor RimM</fullName>
    </recommendedName>
</protein>